<evidence type="ECO:0000313" key="1">
    <source>
        <dbReference type="EMBL" id="MFD1884008.1"/>
    </source>
</evidence>
<dbReference type="RefSeq" id="WP_347327416.1">
    <property type="nucleotide sequence ID" value="NZ_JBCGUH010000030.1"/>
</dbReference>
<organism evidence="1 2">
    <name type="scientific">Paenibacillus wenxiniae</name>
    <dbReference type="NCBI Taxonomy" id="1636843"/>
    <lineage>
        <taxon>Bacteria</taxon>
        <taxon>Bacillati</taxon>
        <taxon>Bacillota</taxon>
        <taxon>Bacilli</taxon>
        <taxon>Bacillales</taxon>
        <taxon>Paenibacillaceae</taxon>
        <taxon>Paenibacillus</taxon>
    </lineage>
</organism>
<dbReference type="Proteomes" id="UP001597233">
    <property type="component" value="Unassembled WGS sequence"/>
</dbReference>
<accession>A0ABW4RCV7</accession>
<reference evidence="2" key="1">
    <citation type="journal article" date="2019" name="Int. J. Syst. Evol. Microbiol.">
        <title>The Global Catalogue of Microorganisms (GCM) 10K type strain sequencing project: providing services to taxonomists for standard genome sequencing and annotation.</title>
        <authorList>
            <consortium name="The Broad Institute Genomics Platform"/>
            <consortium name="The Broad Institute Genome Sequencing Center for Infectious Disease"/>
            <person name="Wu L."/>
            <person name="Ma J."/>
        </authorList>
    </citation>
    <scope>NUCLEOTIDE SEQUENCE [LARGE SCALE GENOMIC DNA]</scope>
    <source>
        <strain evidence="2">CCUG 54950</strain>
    </source>
</reference>
<sequence>MTLQNPNMWTVLEYMTQMYMRTGSPPCSQIVRSDFSDTELDVITDGECAFYELIGELP</sequence>
<protein>
    <recommendedName>
        <fullName evidence="3">XkdX family protein</fullName>
    </recommendedName>
</protein>
<evidence type="ECO:0000313" key="2">
    <source>
        <dbReference type="Proteomes" id="UP001597233"/>
    </source>
</evidence>
<name>A0ABW4RCV7_9BACL</name>
<gene>
    <name evidence="1" type="ORF">ACFSC9_00540</name>
</gene>
<dbReference type="EMBL" id="JBHUEH010000003">
    <property type="protein sequence ID" value="MFD1884008.1"/>
    <property type="molecule type" value="Genomic_DNA"/>
</dbReference>
<keyword evidence="2" id="KW-1185">Reference proteome</keyword>
<comment type="caution">
    <text evidence="1">The sequence shown here is derived from an EMBL/GenBank/DDBJ whole genome shotgun (WGS) entry which is preliminary data.</text>
</comment>
<proteinExistence type="predicted"/>
<evidence type="ECO:0008006" key="3">
    <source>
        <dbReference type="Google" id="ProtNLM"/>
    </source>
</evidence>